<protein>
    <submittedName>
        <fullName evidence="1">Uncharacterized protein</fullName>
    </submittedName>
</protein>
<sequence length="54" mass="6331">MIFNEQHKVIIKTLDTSEAKAFIKFLRSEIIRHEDDINQAKALIGYINKEILCQ</sequence>
<evidence type="ECO:0000313" key="1">
    <source>
        <dbReference type="EMBL" id="QJA72735.1"/>
    </source>
</evidence>
<dbReference type="EMBL" id="MT141974">
    <property type="protein sequence ID" value="QJA72735.1"/>
    <property type="molecule type" value="Genomic_DNA"/>
</dbReference>
<name>A0A6M3JVD1_9ZZZZ</name>
<organism evidence="1">
    <name type="scientific">viral metagenome</name>
    <dbReference type="NCBI Taxonomy" id="1070528"/>
    <lineage>
        <taxon>unclassified sequences</taxon>
        <taxon>metagenomes</taxon>
        <taxon>organismal metagenomes</taxon>
    </lineage>
</organism>
<accession>A0A6M3JVD1</accession>
<gene>
    <name evidence="1" type="ORF">MM415A02626_0008</name>
</gene>
<dbReference type="AlphaFoldDB" id="A0A6M3JVD1"/>
<proteinExistence type="predicted"/>
<reference evidence="1" key="1">
    <citation type="submission" date="2020-03" db="EMBL/GenBank/DDBJ databases">
        <title>The deep terrestrial virosphere.</title>
        <authorList>
            <person name="Holmfeldt K."/>
            <person name="Nilsson E."/>
            <person name="Simone D."/>
            <person name="Lopez-Fernandez M."/>
            <person name="Wu X."/>
            <person name="de Brujin I."/>
            <person name="Lundin D."/>
            <person name="Andersson A."/>
            <person name="Bertilsson S."/>
            <person name="Dopson M."/>
        </authorList>
    </citation>
    <scope>NUCLEOTIDE SEQUENCE</scope>
    <source>
        <strain evidence="1">MM415A02626</strain>
    </source>
</reference>